<name>A0A3B1E946_9ZZZZ</name>
<proteinExistence type="predicted"/>
<feature type="non-terminal residue" evidence="1">
    <location>
        <position position="1"/>
    </location>
</feature>
<dbReference type="AlphaFoldDB" id="A0A3B1E946"/>
<organism evidence="1">
    <name type="scientific">hydrothermal vent metagenome</name>
    <dbReference type="NCBI Taxonomy" id="652676"/>
    <lineage>
        <taxon>unclassified sequences</taxon>
        <taxon>metagenomes</taxon>
        <taxon>ecological metagenomes</taxon>
    </lineage>
</organism>
<gene>
    <name evidence="1" type="ORF">MNBD_PLANCTO03-961</name>
</gene>
<evidence type="ECO:0000313" key="1">
    <source>
        <dbReference type="EMBL" id="VAX42617.1"/>
    </source>
</evidence>
<protein>
    <submittedName>
        <fullName evidence="1">Uncharacterized protein</fullName>
    </submittedName>
</protein>
<accession>A0A3B1E946</accession>
<sequence>QVNCVIDAYEAAVGKKSIPFPG</sequence>
<reference evidence="1" key="1">
    <citation type="submission" date="2018-06" db="EMBL/GenBank/DDBJ databases">
        <authorList>
            <person name="Zhirakovskaya E."/>
        </authorList>
    </citation>
    <scope>NUCLEOTIDE SEQUENCE</scope>
</reference>
<dbReference type="EMBL" id="UOGK01000727">
    <property type="protein sequence ID" value="VAX42617.1"/>
    <property type="molecule type" value="Genomic_DNA"/>
</dbReference>